<organism evidence="3 4">
    <name type="scientific">Dethiosulfovibrio salsuginis</name>
    <dbReference type="NCBI Taxonomy" id="561720"/>
    <lineage>
        <taxon>Bacteria</taxon>
        <taxon>Thermotogati</taxon>
        <taxon>Synergistota</taxon>
        <taxon>Synergistia</taxon>
        <taxon>Synergistales</taxon>
        <taxon>Dethiosulfovibrionaceae</taxon>
        <taxon>Dethiosulfovibrio</taxon>
    </lineage>
</organism>
<feature type="domain" description="XdhC Rossmann" evidence="2">
    <location>
        <begin position="113"/>
        <end position="251"/>
    </location>
</feature>
<dbReference type="InterPro" id="IPR003777">
    <property type="entry name" value="XdhC_CoxI"/>
</dbReference>
<proteinExistence type="predicted"/>
<reference evidence="4" key="1">
    <citation type="submission" date="2017-04" db="EMBL/GenBank/DDBJ databases">
        <authorList>
            <person name="Varghese N."/>
            <person name="Submissions S."/>
        </authorList>
    </citation>
    <scope>NUCLEOTIDE SEQUENCE [LARGE SCALE GENOMIC DNA]</scope>
    <source>
        <strain evidence="4">USBA 82</strain>
    </source>
</reference>
<dbReference type="Pfam" id="PF13478">
    <property type="entry name" value="XdhC_C"/>
    <property type="match status" value="1"/>
</dbReference>
<evidence type="ECO:0000313" key="4">
    <source>
        <dbReference type="Proteomes" id="UP000193355"/>
    </source>
</evidence>
<dbReference type="SUPFAM" id="SSF51735">
    <property type="entry name" value="NAD(P)-binding Rossmann-fold domains"/>
    <property type="match status" value="1"/>
</dbReference>
<protein>
    <submittedName>
        <fullName evidence="3">Xanthine dehydrogenase accessory factor</fullName>
    </submittedName>
</protein>
<dbReference type="Pfam" id="PF02625">
    <property type="entry name" value="XdhC_CoxI"/>
    <property type="match status" value="1"/>
</dbReference>
<dbReference type="InterPro" id="IPR027051">
    <property type="entry name" value="XdhC_Rossmann_dom"/>
</dbReference>
<dbReference type="PANTHER" id="PTHR30388:SF6">
    <property type="entry name" value="XANTHINE DEHYDROGENASE SUBUNIT A-RELATED"/>
    <property type="match status" value="1"/>
</dbReference>
<dbReference type="STRING" id="561720.SAMN06275492_13013"/>
<dbReference type="InterPro" id="IPR036291">
    <property type="entry name" value="NAD(P)-bd_dom_sf"/>
</dbReference>
<feature type="domain" description="XdhC- CoxI" evidence="1">
    <location>
        <begin position="22"/>
        <end position="82"/>
    </location>
</feature>
<accession>A0A1X7KLX6</accession>
<dbReference type="EMBL" id="FXBB01000030">
    <property type="protein sequence ID" value="SMG41713.1"/>
    <property type="molecule type" value="Genomic_DNA"/>
</dbReference>
<gene>
    <name evidence="3" type="ORF">SAMN06275492_13013</name>
</gene>
<name>A0A1X7KLX6_9BACT</name>
<evidence type="ECO:0000313" key="3">
    <source>
        <dbReference type="EMBL" id="SMG41713.1"/>
    </source>
</evidence>
<sequence>MTEVNGDILKSLEQAINHNSLGVLCTVVGKNGSTPCRVGAKMWVDPEGSIKGTVGGGDLEQRTISMALEMISSGTPHRILEYRLDPGESGGTGLICGGATSVFLELLGRRREVVIFGAGHVGQAVGTIASFCGYSVTFWDDRQGIKTAEGTRVVNVPLEEALAHLDLVQGVSVVVCTWGHGKDGDVVKLLDGCGASYIGMLSSKTKAAKLWERLRAEGVSEEHLSRIHTPIGLSIGAGSPQEIAISIMAEIIAVESGKGSVGCPSTL</sequence>
<dbReference type="InterPro" id="IPR052698">
    <property type="entry name" value="MoCofactor_Util/Proc"/>
</dbReference>
<dbReference type="AlphaFoldDB" id="A0A1X7KLX6"/>
<dbReference type="Proteomes" id="UP000193355">
    <property type="component" value="Unassembled WGS sequence"/>
</dbReference>
<evidence type="ECO:0000259" key="2">
    <source>
        <dbReference type="Pfam" id="PF13478"/>
    </source>
</evidence>
<dbReference type="PANTHER" id="PTHR30388">
    <property type="entry name" value="ALDEHYDE OXIDOREDUCTASE MOLYBDENUM COFACTOR ASSEMBLY PROTEIN"/>
    <property type="match status" value="1"/>
</dbReference>
<dbReference type="Gene3D" id="3.40.50.720">
    <property type="entry name" value="NAD(P)-binding Rossmann-like Domain"/>
    <property type="match status" value="1"/>
</dbReference>
<keyword evidence="4" id="KW-1185">Reference proteome</keyword>
<evidence type="ECO:0000259" key="1">
    <source>
        <dbReference type="Pfam" id="PF02625"/>
    </source>
</evidence>